<reference evidence="4" key="1">
    <citation type="submission" date="2024-07" db="EMBL/GenBank/DDBJ databases">
        <title>Complete genome sequences of cellulolytic bacteria, Kitasatospora sp. CMC57 and Streptomyces sp. CMC78, isolated from Japanese agricultural soil.</title>
        <authorList>
            <person name="Hashimoto T."/>
            <person name="Ito M."/>
            <person name="Iwamoto M."/>
            <person name="Fukahori D."/>
            <person name="Shoda T."/>
            <person name="Sakoda M."/>
            <person name="Morohoshi T."/>
            <person name="Mitsuboshi M."/>
            <person name="Nishizawa T."/>
        </authorList>
    </citation>
    <scope>NUCLEOTIDE SEQUENCE</scope>
    <source>
        <strain evidence="4">CMC78</strain>
    </source>
</reference>
<evidence type="ECO:0000259" key="3">
    <source>
        <dbReference type="Pfam" id="PF00724"/>
    </source>
</evidence>
<dbReference type="SUPFAM" id="SSF51395">
    <property type="entry name" value="FMN-linked oxidoreductases"/>
    <property type="match status" value="1"/>
</dbReference>
<dbReference type="EMBL" id="AP035884">
    <property type="protein sequence ID" value="BFP53420.1"/>
    <property type="molecule type" value="Genomic_DNA"/>
</dbReference>
<evidence type="ECO:0000256" key="2">
    <source>
        <dbReference type="ARBA" id="ARBA00023002"/>
    </source>
</evidence>
<keyword evidence="1" id="KW-0285">Flavoprotein</keyword>
<evidence type="ECO:0000313" key="4">
    <source>
        <dbReference type="EMBL" id="BFP53420.1"/>
    </source>
</evidence>
<dbReference type="CDD" id="cd02803">
    <property type="entry name" value="OYE_like_FMN_family"/>
    <property type="match status" value="1"/>
</dbReference>
<gene>
    <name evidence="4" type="ORF">SCMC78_32270</name>
</gene>
<sequence length="378" mass="39563">MPGTAADASGASAGPTRAHPALAACRFAGLDLCNRFAVAPMTRVSATEDGRATPEMAAYYAAFAEGGFGLLITEGAYTDRAFSQGYLFQPGITDEAQAAAWRPVVERAHAAGARIVLQLMHAGALSQGNRFRDRAAGPSAVRPLGEQLAKYRGSGRWPVPMELTRRQITEVVEGFAAAALRARDVGFDGVEIHAANGYLLDQFLTPYANARTDEYGGDVEERLRLVREVTAAVRAATGPGFTVGVRLSQGKINDPAWQWPGGDAEARTVFTAAAAAGAGYLHLAGSGRDRFPQGRSLPALARTVTGLPVIANGGLHRDEVARRVLDEGHADLLAIGTAALANPDLPRRVAAGTARAAFDPGVLEPLATLGNARAHAHA</sequence>
<dbReference type="Pfam" id="PF00724">
    <property type="entry name" value="Oxidored_FMN"/>
    <property type="match status" value="1"/>
</dbReference>
<organism evidence="4">
    <name type="scientific">Streptomyces sp. CMC78</name>
    <dbReference type="NCBI Taxonomy" id="3231512"/>
    <lineage>
        <taxon>Bacteria</taxon>
        <taxon>Bacillati</taxon>
        <taxon>Actinomycetota</taxon>
        <taxon>Actinomycetes</taxon>
        <taxon>Kitasatosporales</taxon>
        <taxon>Streptomycetaceae</taxon>
        <taxon>Streptomyces</taxon>
    </lineage>
</organism>
<keyword evidence="2" id="KW-0560">Oxidoreductase</keyword>
<accession>A0AB33KG75</accession>
<dbReference type="InterPro" id="IPR001155">
    <property type="entry name" value="OxRdtase_FMN_N"/>
</dbReference>
<protein>
    <submittedName>
        <fullName evidence="4">NADH:flavin oxidoreductase</fullName>
    </submittedName>
</protein>
<dbReference type="GO" id="GO:0016491">
    <property type="term" value="F:oxidoreductase activity"/>
    <property type="evidence" value="ECO:0007669"/>
    <property type="project" value="UniProtKB-KW"/>
</dbReference>
<dbReference type="AlphaFoldDB" id="A0AB33KG75"/>
<feature type="domain" description="NADH:flavin oxidoreductase/NADH oxidase N-terminal" evidence="3">
    <location>
        <begin position="31"/>
        <end position="353"/>
    </location>
</feature>
<name>A0AB33KG75_9ACTN</name>
<dbReference type="InterPro" id="IPR051799">
    <property type="entry name" value="NADH_flavin_oxidoreductase"/>
</dbReference>
<dbReference type="Gene3D" id="3.20.20.70">
    <property type="entry name" value="Aldolase class I"/>
    <property type="match status" value="1"/>
</dbReference>
<evidence type="ECO:0000256" key="1">
    <source>
        <dbReference type="ARBA" id="ARBA00022630"/>
    </source>
</evidence>
<dbReference type="PANTHER" id="PTHR43656">
    <property type="entry name" value="BINDING OXIDOREDUCTASE, PUTATIVE (AFU_ORTHOLOGUE AFUA_2G08260)-RELATED"/>
    <property type="match status" value="1"/>
</dbReference>
<dbReference type="PANTHER" id="PTHR43656:SF2">
    <property type="entry name" value="BINDING OXIDOREDUCTASE, PUTATIVE (AFU_ORTHOLOGUE AFUA_2G08260)-RELATED"/>
    <property type="match status" value="1"/>
</dbReference>
<dbReference type="InterPro" id="IPR013785">
    <property type="entry name" value="Aldolase_TIM"/>
</dbReference>
<proteinExistence type="predicted"/>
<dbReference type="RefSeq" id="WP_408053860.1">
    <property type="nucleotide sequence ID" value="NZ_AP035884.1"/>
</dbReference>
<dbReference type="GO" id="GO:0010181">
    <property type="term" value="F:FMN binding"/>
    <property type="evidence" value="ECO:0007669"/>
    <property type="project" value="InterPro"/>
</dbReference>
<dbReference type="KEGG" id="stcm:SCMC78_32270"/>